<keyword evidence="4" id="KW-1185">Reference proteome</keyword>
<protein>
    <recommendedName>
        <fullName evidence="2">Calmodulin-binding domain-containing protein</fullName>
    </recommendedName>
</protein>
<feature type="domain" description="Calmodulin-binding" evidence="2">
    <location>
        <begin position="314"/>
        <end position="417"/>
    </location>
</feature>
<gene>
    <name evidence="3" type="ORF">MANES_16G135600v8</name>
</gene>
<dbReference type="EMBL" id="CM004402">
    <property type="protein sequence ID" value="OAY27570.1"/>
    <property type="molecule type" value="Genomic_DNA"/>
</dbReference>
<feature type="compositionally biased region" description="Polar residues" evidence="1">
    <location>
        <begin position="19"/>
        <end position="35"/>
    </location>
</feature>
<feature type="compositionally biased region" description="Basic and acidic residues" evidence="1">
    <location>
        <begin position="105"/>
        <end position="117"/>
    </location>
</feature>
<feature type="compositionally biased region" description="Basic and acidic residues" evidence="1">
    <location>
        <begin position="331"/>
        <end position="351"/>
    </location>
</feature>
<dbReference type="SMART" id="SM01054">
    <property type="entry name" value="CaM_binding"/>
    <property type="match status" value="1"/>
</dbReference>
<dbReference type="PANTHER" id="PTHR33349:SF20">
    <property type="entry name" value="CHROMO DOMAIN CEC-LIKE PROTEIN"/>
    <property type="match status" value="1"/>
</dbReference>
<feature type="compositionally biased region" description="Polar residues" evidence="1">
    <location>
        <begin position="149"/>
        <end position="193"/>
    </location>
</feature>
<feature type="compositionally biased region" description="Basic and acidic residues" evidence="1">
    <location>
        <begin position="226"/>
        <end position="251"/>
    </location>
</feature>
<dbReference type="Proteomes" id="UP000091857">
    <property type="component" value="Chromosome 16"/>
</dbReference>
<feature type="compositionally biased region" description="Acidic residues" evidence="1">
    <location>
        <begin position="352"/>
        <end position="364"/>
    </location>
</feature>
<accession>A0A2C9UBG8</accession>
<feature type="compositionally biased region" description="Low complexity" evidence="1">
    <location>
        <begin position="121"/>
        <end position="135"/>
    </location>
</feature>
<comment type="caution">
    <text evidence="3">The sequence shown here is derived from an EMBL/GenBank/DDBJ whole genome shotgun (WGS) entry which is preliminary data.</text>
</comment>
<organism evidence="3 4">
    <name type="scientific">Manihot esculenta</name>
    <name type="common">Cassava</name>
    <name type="synonym">Jatropha manihot</name>
    <dbReference type="NCBI Taxonomy" id="3983"/>
    <lineage>
        <taxon>Eukaryota</taxon>
        <taxon>Viridiplantae</taxon>
        <taxon>Streptophyta</taxon>
        <taxon>Embryophyta</taxon>
        <taxon>Tracheophyta</taxon>
        <taxon>Spermatophyta</taxon>
        <taxon>Magnoliopsida</taxon>
        <taxon>eudicotyledons</taxon>
        <taxon>Gunneridae</taxon>
        <taxon>Pentapetalae</taxon>
        <taxon>rosids</taxon>
        <taxon>fabids</taxon>
        <taxon>Malpighiales</taxon>
        <taxon>Euphorbiaceae</taxon>
        <taxon>Crotonoideae</taxon>
        <taxon>Manihoteae</taxon>
        <taxon>Manihot</taxon>
    </lineage>
</organism>
<feature type="compositionally biased region" description="Basic and acidic residues" evidence="1">
    <location>
        <begin position="275"/>
        <end position="293"/>
    </location>
</feature>
<dbReference type="OrthoDB" id="1939646at2759"/>
<evidence type="ECO:0000313" key="3">
    <source>
        <dbReference type="EMBL" id="OAY27570.1"/>
    </source>
</evidence>
<dbReference type="InterPro" id="IPR012417">
    <property type="entry name" value="CaM-bd_dom_pln"/>
</dbReference>
<sequence>MATKAKDSNGTPKKEKKVTLSSNSHHPTTHKQSNLKSATASSTAKDKSCNSAPNYLRPTFSSKSESLNPVRKTINEDAAQKLLRRRSFDRPPSAARTQKSLISPDPKERLASRDRQLPNRSSSFTASKTPSSTKPVLERSSRSFKPVKSQPSAAGNVKKSSNLSRTSNLSKTGSNASRSPKVQNSRGSTQTSDLKNEQKRCEESTVQEHEETANVERVVEVPSDTPKAETKEDKDVVQDTQVNDREDEKVKSPAVSTVVSKAAQVEDVEPEFQEDENKHEGEKNHRSDSHPEEGIADGAKVESDEDKGEEEEDEIVKVACTSEEPIDEKEEEKTDQGNENERSEELKSKEGEEVEEGVEGEGNEEVANATQKQQGEQGKKEAPAAYNDVIEETKNKLLEKRKNKVKALVGAFETVIDYETAGSNK</sequence>
<dbReference type="Pfam" id="PF07839">
    <property type="entry name" value="CaM_binding"/>
    <property type="match status" value="1"/>
</dbReference>
<feature type="compositionally biased region" description="Acidic residues" evidence="1">
    <location>
        <begin position="303"/>
        <end position="314"/>
    </location>
</feature>
<evidence type="ECO:0000256" key="1">
    <source>
        <dbReference type="SAM" id="MobiDB-lite"/>
    </source>
</evidence>
<evidence type="ECO:0000259" key="2">
    <source>
        <dbReference type="SMART" id="SM01054"/>
    </source>
</evidence>
<evidence type="ECO:0000313" key="4">
    <source>
        <dbReference type="Proteomes" id="UP000091857"/>
    </source>
</evidence>
<reference evidence="4" key="1">
    <citation type="journal article" date="2016" name="Nat. Biotechnol.">
        <title>Sequencing wild and cultivated cassava and related species reveals extensive interspecific hybridization and genetic diversity.</title>
        <authorList>
            <person name="Bredeson J.V."/>
            <person name="Lyons J.B."/>
            <person name="Prochnik S.E."/>
            <person name="Wu G.A."/>
            <person name="Ha C.M."/>
            <person name="Edsinger-Gonzales E."/>
            <person name="Grimwood J."/>
            <person name="Schmutz J."/>
            <person name="Rabbi I.Y."/>
            <person name="Egesi C."/>
            <person name="Nauluvula P."/>
            <person name="Lebot V."/>
            <person name="Ndunguru J."/>
            <person name="Mkamilo G."/>
            <person name="Bart R.S."/>
            <person name="Setter T.L."/>
            <person name="Gleadow R.M."/>
            <person name="Kulakow P."/>
            <person name="Ferguson M.E."/>
            <person name="Rounsley S."/>
            <person name="Rokhsar D.S."/>
        </authorList>
    </citation>
    <scope>NUCLEOTIDE SEQUENCE [LARGE SCALE GENOMIC DNA]</scope>
    <source>
        <strain evidence="4">cv. AM560-2</strain>
    </source>
</reference>
<dbReference type="GO" id="GO:0005516">
    <property type="term" value="F:calmodulin binding"/>
    <property type="evidence" value="ECO:0007669"/>
    <property type="project" value="InterPro"/>
</dbReference>
<feature type="compositionally biased region" description="Polar residues" evidence="1">
    <location>
        <begin position="49"/>
        <end position="67"/>
    </location>
</feature>
<dbReference type="PANTHER" id="PTHR33349">
    <property type="entry name" value="EMB|CAB62594.1"/>
    <property type="match status" value="1"/>
</dbReference>
<feature type="region of interest" description="Disordered" evidence="1">
    <location>
        <begin position="1"/>
        <end position="386"/>
    </location>
</feature>
<dbReference type="STRING" id="3983.A0A2C9UBG8"/>
<name>A0A2C9UBG8_MANES</name>
<dbReference type="OMA" id="TSDQHET"/>
<proteinExistence type="predicted"/>
<feature type="compositionally biased region" description="Basic and acidic residues" evidence="1">
    <location>
        <begin position="194"/>
        <end position="219"/>
    </location>
</feature>
<dbReference type="Gramene" id="Manes.16G135600.1.v8.1">
    <property type="protein sequence ID" value="Manes.16G135600.1.v8.1.CDS.1"/>
    <property type="gene ID" value="Manes.16G135600.v8.1"/>
</dbReference>
<dbReference type="AlphaFoldDB" id="A0A2C9UBG8"/>